<accession>A0AAV6MLF4</accession>
<sequence>MIYLSISVITVQLKIIDGLRKWLSSYQISREDELLTENRKSTGGGNPFQHICVIQNLLNKPTVPGEEDSIFNWKAIMLEEIMIQKIVEENFNTETELNNIPNMGEFRWSTEEEIPSLRKLRESWKRKGREMNKWLRLRNWGIVHGGRVPPFPASTFLVFYLSLE</sequence>
<organism evidence="1 2">
    <name type="scientific">Cucurbita argyrosperma subsp. sororia</name>
    <dbReference type="NCBI Taxonomy" id="37648"/>
    <lineage>
        <taxon>Eukaryota</taxon>
        <taxon>Viridiplantae</taxon>
        <taxon>Streptophyta</taxon>
        <taxon>Embryophyta</taxon>
        <taxon>Tracheophyta</taxon>
        <taxon>Spermatophyta</taxon>
        <taxon>Magnoliopsida</taxon>
        <taxon>eudicotyledons</taxon>
        <taxon>Gunneridae</taxon>
        <taxon>Pentapetalae</taxon>
        <taxon>rosids</taxon>
        <taxon>fabids</taxon>
        <taxon>Cucurbitales</taxon>
        <taxon>Cucurbitaceae</taxon>
        <taxon>Cucurbiteae</taxon>
        <taxon>Cucurbita</taxon>
    </lineage>
</organism>
<gene>
    <name evidence="1" type="ORF">SDJN03_19270</name>
</gene>
<protein>
    <submittedName>
        <fullName evidence="1">Uncharacterized protein</fullName>
    </submittedName>
</protein>
<evidence type="ECO:0000313" key="2">
    <source>
        <dbReference type="Proteomes" id="UP000685013"/>
    </source>
</evidence>
<dbReference type="Proteomes" id="UP000685013">
    <property type="component" value="Chromosome 13"/>
</dbReference>
<name>A0AAV6MLF4_9ROSI</name>
<keyword evidence="2" id="KW-1185">Reference proteome</keyword>
<feature type="non-terminal residue" evidence="1">
    <location>
        <position position="1"/>
    </location>
</feature>
<comment type="caution">
    <text evidence="1">The sequence shown here is derived from an EMBL/GenBank/DDBJ whole genome shotgun (WGS) entry which is preliminary data.</text>
</comment>
<dbReference type="EMBL" id="JAGKQH010000013">
    <property type="protein sequence ID" value="KAG6583338.1"/>
    <property type="molecule type" value="Genomic_DNA"/>
</dbReference>
<reference evidence="1 2" key="1">
    <citation type="journal article" date="2021" name="Hortic Res">
        <title>The domestication of Cucurbita argyrosperma as revealed by the genome of its wild relative.</title>
        <authorList>
            <person name="Barrera-Redondo J."/>
            <person name="Sanchez-de la Vega G."/>
            <person name="Aguirre-Liguori J.A."/>
            <person name="Castellanos-Morales G."/>
            <person name="Gutierrez-Guerrero Y.T."/>
            <person name="Aguirre-Dugua X."/>
            <person name="Aguirre-Planter E."/>
            <person name="Tenaillon M.I."/>
            <person name="Lira-Saade R."/>
            <person name="Eguiarte L.E."/>
        </authorList>
    </citation>
    <scope>NUCLEOTIDE SEQUENCE [LARGE SCALE GENOMIC DNA]</scope>
    <source>
        <strain evidence="1">JBR-2021</strain>
    </source>
</reference>
<proteinExistence type="predicted"/>
<dbReference type="AlphaFoldDB" id="A0AAV6MLF4"/>
<evidence type="ECO:0000313" key="1">
    <source>
        <dbReference type="EMBL" id="KAG6583338.1"/>
    </source>
</evidence>